<name>A0A0P7B657_9HYPO</name>
<sequence>MLSPRAITAFVAFLSVWGAHAAPCKPSLPSTTESATTTATDMTSTTVSTASATFTSGPVNGGFDTPDDDDNNYQTPWIFSDGGVDIVHDADEAKSGERYARFFMTEEMGWSPDMNQTLHGLDTSRLFRLSYSWRVTVPATEPVSEELREYYESVGTVQCRIEGVINEEIISVQPLPNTASDAWEDITFDFDVDVSDPGFSLRWRCNKYGFQSEVLIDDVTITAV</sequence>
<comment type="caution">
    <text evidence="3">The sequence shown here is derived from an EMBL/GenBank/DDBJ whole genome shotgun (WGS) entry which is preliminary data.</text>
</comment>
<evidence type="ECO:0008006" key="5">
    <source>
        <dbReference type="Google" id="ProtNLM"/>
    </source>
</evidence>
<dbReference type="EMBL" id="LKCW01000064">
    <property type="protein sequence ID" value="KPM41450.1"/>
    <property type="molecule type" value="Genomic_DNA"/>
</dbReference>
<evidence type="ECO:0000256" key="2">
    <source>
        <dbReference type="SAM" id="SignalP"/>
    </source>
</evidence>
<feature type="chain" id="PRO_5006135453" description="CBM-cenC domain-containing protein" evidence="2">
    <location>
        <begin position="22"/>
        <end position="224"/>
    </location>
</feature>
<reference evidence="3 4" key="1">
    <citation type="submission" date="2015-09" db="EMBL/GenBank/DDBJ databases">
        <title>Draft genome of a European isolate of the apple canker pathogen Neonectria ditissima.</title>
        <authorList>
            <person name="Gomez-Cortecero A."/>
            <person name="Harrison R.J."/>
            <person name="Armitage A.D."/>
        </authorList>
    </citation>
    <scope>NUCLEOTIDE SEQUENCE [LARGE SCALE GENOMIC DNA]</scope>
    <source>
        <strain evidence="3 4">R09/05</strain>
    </source>
</reference>
<feature type="signal peptide" evidence="2">
    <location>
        <begin position="1"/>
        <end position="21"/>
    </location>
</feature>
<evidence type="ECO:0000313" key="3">
    <source>
        <dbReference type="EMBL" id="KPM41450.1"/>
    </source>
</evidence>
<keyword evidence="2" id="KW-0732">Signal</keyword>
<dbReference type="Gene3D" id="2.60.120.260">
    <property type="entry name" value="Galactose-binding domain-like"/>
    <property type="match status" value="1"/>
</dbReference>
<evidence type="ECO:0000313" key="4">
    <source>
        <dbReference type="Proteomes" id="UP000050424"/>
    </source>
</evidence>
<accession>A0A0P7B657</accession>
<evidence type="ECO:0000256" key="1">
    <source>
        <dbReference type="SAM" id="MobiDB-lite"/>
    </source>
</evidence>
<dbReference type="Proteomes" id="UP000050424">
    <property type="component" value="Unassembled WGS sequence"/>
</dbReference>
<dbReference type="AlphaFoldDB" id="A0A0P7B657"/>
<gene>
    <name evidence="3" type="ORF">AK830_g5058</name>
</gene>
<feature type="region of interest" description="Disordered" evidence="1">
    <location>
        <begin position="49"/>
        <end position="71"/>
    </location>
</feature>
<protein>
    <recommendedName>
        <fullName evidence="5">CBM-cenC domain-containing protein</fullName>
    </recommendedName>
</protein>
<dbReference type="OrthoDB" id="5150344at2759"/>
<proteinExistence type="predicted"/>
<organism evidence="3 4">
    <name type="scientific">Neonectria ditissima</name>
    <dbReference type="NCBI Taxonomy" id="78410"/>
    <lineage>
        <taxon>Eukaryota</taxon>
        <taxon>Fungi</taxon>
        <taxon>Dikarya</taxon>
        <taxon>Ascomycota</taxon>
        <taxon>Pezizomycotina</taxon>
        <taxon>Sordariomycetes</taxon>
        <taxon>Hypocreomycetidae</taxon>
        <taxon>Hypocreales</taxon>
        <taxon>Nectriaceae</taxon>
        <taxon>Neonectria</taxon>
    </lineage>
</organism>
<keyword evidence="4" id="KW-1185">Reference proteome</keyword>